<protein>
    <submittedName>
        <fullName evidence="1">Uncharacterized protein</fullName>
    </submittedName>
</protein>
<name>A0A1B6JPQ0_9HEMI</name>
<organism evidence="1">
    <name type="scientific">Homalodisca liturata</name>
    <dbReference type="NCBI Taxonomy" id="320908"/>
    <lineage>
        <taxon>Eukaryota</taxon>
        <taxon>Metazoa</taxon>
        <taxon>Ecdysozoa</taxon>
        <taxon>Arthropoda</taxon>
        <taxon>Hexapoda</taxon>
        <taxon>Insecta</taxon>
        <taxon>Pterygota</taxon>
        <taxon>Neoptera</taxon>
        <taxon>Paraneoptera</taxon>
        <taxon>Hemiptera</taxon>
        <taxon>Auchenorrhyncha</taxon>
        <taxon>Membracoidea</taxon>
        <taxon>Cicadellidae</taxon>
        <taxon>Cicadellinae</taxon>
        <taxon>Proconiini</taxon>
        <taxon>Homalodisca</taxon>
    </lineage>
</organism>
<feature type="non-terminal residue" evidence="1">
    <location>
        <position position="1"/>
    </location>
</feature>
<reference evidence="1" key="1">
    <citation type="submission" date="2015-11" db="EMBL/GenBank/DDBJ databases">
        <title>De novo transcriptome assembly of four potential Pierce s Disease insect vectors from Arizona vineyards.</title>
        <authorList>
            <person name="Tassone E.E."/>
        </authorList>
    </citation>
    <scope>NUCLEOTIDE SEQUENCE</scope>
</reference>
<sequence>RNVTKTTEIMKTKEQSLNLLKKTKNDNSSRDRITQENKILETQSQCGELRRKTDSTTMNVKGEYPLFLSDLLDITTDSDKLPLGLDYLTPKSVQQTSIFFENAKTRVS</sequence>
<proteinExistence type="predicted"/>
<accession>A0A1B6JPQ0</accession>
<dbReference type="AlphaFoldDB" id="A0A1B6JPQ0"/>
<dbReference type="EMBL" id="GECU01006475">
    <property type="protein sequence ID" value="JAT01232.1"/>
    <property type="molecule type" value="Transcribed_RNA"/>
</dbReference>
<evidence type="ECO:0000313" key="1">
    <source>
        <dbReference type="EMBL" id="JAT01232.1"/>
    </source>
</evidence>
<gene>
    <name evidence="1" type="ORF">g.3598</name>
</gene>